<protein>
    <submittedName>
        <fullName evidence="3">Stage III sporulation protein AE</fullName>
    </submittedName>
</protein>
<comment type="caution">
    <text evidence="3">The sequence shown here is derived from an EMBL/GenBank/DDBJ whole genome shotgun (WGS) entry which is preliminary data.</text>
</comment>
<feature type="chain" id="PRO_5047490465" evidence="2">
    <location>
        <begin position="25"/>
        <end position="379"/>
    </location>
</feature>
<dbReference type="Proteomes" id="UP001652338">
    <property type="component" value="Unassembled WGS sequence"/>
</dbReference>
<dbReference type="InterPro" id="IPR014194">
    <property type="entry name" value="Spore_III_AE"/>
</dbReference>
<gene>
    <name evidence="3" type="ORF">OCV47_13865</name>
</gene>
<dbReference type="EMBL" id="JAOQKE010000024">
    <property type="protein sequence ID" value="MCU6726402.1"/>
    <property type="molecule type" value="Genomic_DNA"/>
</dbReference>
<reference evidence="3 4" key="1">
    <citation type="journal article" date="2021" name="ISME Commun">
        <title>Automated analysis of genomic sequences facilitates high-throughput and comprehensive description of bacteria.</title>
        <authorList>
            <person name="Hitch T.C.A."/>
        </authorList>
    </citation>
    <scope>NUCLEOTIDE SEQUENCE [LARGE SCALE GENOMIC DNA]</scope>
    <source>
        <strain evidence="3 4">Sanger_29</strain>
    </source>
</reference>
<evidence type="ECO:0000256" key="2">
    <source>
        <dbReference type="SAM" id="SignalP"/>
    </source>
</evidence>
<organism evidence="3 4">
    <name type="scientific">Muricoprocola aceti</name>
    <dbReference type="NCBI Taxonomy" id="2981772"/>
    <lineage>
        <taxon>Bacteria</taxon>
        <taxon>Bacillati</taxon>
        <taxon>Bacillota</taxon>
        <taxon>Clostridia</taxon>
        <taxon>Lachnospirales</taxon>
        <taxon>Lachnospiraceae</taxon>
        <taxon>Muricoprocola</taxon>
    </lineage>
</organism>
<feature type="signal peptide" evidence="2">
    <location>
        <begin position="1"/>
        <end position="24"/>
    </location>
</feature>
<evidence type="ECO:0000313" key="3">
    <source>
        <dbReference type="EMBL" id="MCU6726402.1"/>
    </source>
</evidence>
<feature type="transmembrane region" description="Helical" evidence="1">
    <location>
        <begin position="126"/>
        <end position="143"/>
    </location>
</feature>
<dbReference type="RefSeq" id="WP_262655664.1">
    <property type="nucleotide sequence ID" value="NZ_JAOQKE010000024.1"/>
</dbReference>
<feature type="transmembrane region" description="Helical" evidence="1">
    <location>
        <begin position="101"/>
        <end position="120"/>
    </location>
</feature>
<keyword evidence="1" id="KW-0472">Membrane</keyword>
<feature type="transmembrane region" description="Helical" evidence="1">
    <location>
        <begin position="306"/>
        <end position="330"/>
    </location>
</feature>
<keyword evidence="4" id="KW-1185">Reference proteome</keyword>
<sequence>MRKRTAGIIVGLLLLLALSGRVKAEEAQEVDRYQTYMDELDLQSIQNTVDELLPQDHLNFRQMITKLCQGEIPLSGDTFISLTENTLFFELKRQRTTIVQILILAMTASVFSVFMSAFTGSRVQEIAFYMVYLLLFVILLDSFRELSSISEQTMQSVLQFMRLLLPVYLLAASLAATQMTAIGFYEVTLFIIMVVQSVVQYVLMPGIACYVLIAMLGNVTKEAYLARMTALIRQIVRWSLKTMLTLVIGIQTIQRLLFPALDHMKNSIWIRAGGAIPVVGNTLSSVTETLLGTASVLKHAVGTGGMILLIWICLRPLVRLLVCLLLYKLVSAVIQPVADPRFVRCIDDMAEAVGLLLLAVAVTGVMFFLTIAIVTTAGG</sequence>
<feature type="transmembrane region" description="Helical" evidence="1">
    <location>
        <begin position="190"/>
        <end position="217"/>
    </location>
</feature>
<evidence type="ECO:0000256" key="1">
    <source>
        <dbReference type="SAM" id="Phobius"/>
    </source>
</evidence>
<evidence type="ECO:0000313" key="4">
    <source>
        <dbReference type="Proteomes" id="UP001652338"/>
    </source>
</evidence>
<feature type="transmembrane region" description="Helical" evidence="1">
    <location>
        <begin position="351"/>
        <end position="374"/>
    </location>
</feature>
<name>A0ABT2SPF6_9FIRM</name>
<proteinExistence type="predicted"/>
<keyword evidence="1" id="KW-1133">Transmembrane helix</keyword>
<feature type="transmembrane region" description="Helical" evidence="1">
    <location>
        <begin position="163"/>
        <end position="184"/>
    </location>
</feature>
<dbReference type="Pfam" id="PF09546">
    <property type="entry name" value="Spore_III_AE"/>
    <property type="match status" value="1"/>
</dbReference>
<keyword evidence="1" id="KW-0812">Transmembrane</keyword>
<accession>A0ABT2SPF6</accession>
<keyword evidence="2" id="KW-0732">Signal</keyword>
<feature type="transmembrane region" description="Helical" evidence="1">
    <location>
        <begin position="238"/>
        <end position="257"/>
    </location>
</feature>